<evidence type="ECO:0000259" key="9">
    <source>
        <dbReference type="PROSITE" id="PS50255"/>
    </source>
</evidence>
<comment type="subcellular location">
    <subcellularLocation>
        <location evidence="1">Membrane</location>
    </subcellularLocation>
</comment>
<sequence length="100" mass="10990">MQVYTAAAVSKHYEAGDLWVSIRGKVYNVTSYVDDHPGGIEVLKDVAGSDGTESFEYVGHSKDAYKVLETFQIGVLEGDVSLHCEVFAFANVDTRPMNRS</sequence>
<feature type="domain" description="Cytochrome b5 heme-binding" evidence="9">
    <location>
        <begin position="1"/>
        <end position="77"/>
    </location>
</feature>
<dbReference type="AlphaFoldDB" id="A0A8H6KAH2"/>
<evidence type="ECO:0000256" key="1">
    <source>
        <dbReference type="ARBA" id="ARBA00004370"/>
    </source>
</evidence>
<organism evidence="10 11">
    <name type="scientific">Colletotrichum plurivorum</name>
    <dbReference type="NCBI Taxonomy" id="2175906"/>
    <lineage>
        <taxon>Eukaryota</taxon>
        <taxon>Fungi</taxon>
        <taxon>Dikarya</taxon>
        <taxon>Ascomycota</taxon>
        <taxon>Pezizomycotina</taxon>
        <taxon>Sordariomycetes</taxon>
        <taxon>Hypocreomycetidae</taxon>
        <taxon>Glomerellales</taxon>
        <taxon>Glomerellaceae</taxon>
        <taxon>Colletotrichum</taxon>
        <taxon>Colletotrichum orchidearum species complex</taxon>
    </lineage>
</organism>
<keyword evidence="5 8" id="KW-0408">Iron</keyword>
<evidence type="ECO:0000256" key="8">
    <source>
        <dbReference type="RuleBase" id="RU362121"/>
    </source>
</evidence>
<keyword evidence="11" id="KW-1185">Reference proteome</keyword>
<dbReference type="Proteomes" id="UP000654918">
    <property type="component" value="Unassembled WGS sequence"/>
</dbReference>
<dbReference type="PANTHER" id="PTHR19359:SF14">
    <property type="entry name" value="CYTOCHROME B5 A"/>
    <property type="match status" value="1"/>
</dbReference>
<reference evidence="10" key="1">
    <citation type="journal article" date="2020" name="Phytopathology">
        <title>Genome Sequence Resources of Colletotrichum truncatum, C. plurivorum, C. musicola, and C. sojae: Four Species Pathogenic to Soybean (Glycine max).</title>
        <authorList>
            <person name="Rogerio F."/>
            <person name="Boufleur T.R."/>
            <person name="Ciampi-Guillardi M."/>
            <person name="Sukno S.A."/>
            <person name="Thon M.R."/>
            <person name="Massola Junior N.S."/>
            <person name="Baroncelli R."/>
        </authorList>
    </citation>
    <scope>NUCLEOTIDE SEQUENCE</scope>
    <source>
        <strain evidence="10">LFN00145</strain>
    </source>
</reference>
<keyword evidence="4 8" id="KW-0479">Metal-binding</keyword>
<dbReference type="EMBL" id="WIGO01000136">
    <property type="protein sequence ID" value="KAF6827550.1"/>
    <property type="molecule type" value="Genomic_DNA"/>
</dbReference>
<dbReference type="InterPro" id="IPR018506">
    <property type="entry name" value="Cyt_B5_heme-BS"/>
</dbReference>
<protein>
    <submittedName>
        <fullName evidence="10">Cytochrome b5</fullName>
    </submittedName>
</protein>
<keyword evidence="2 8" id="KW-0349">Heme</keyword>
<dbReference type="PANTHER" id="PTHR19359">
    <property type="entry name" value="CYTOCHROME B5"/>
    <property type="match status" value="1"/>
</dbReference>
<evidence type="ECO:0000313" key="11">
    <source>
        <dbReference type="Proteomes" id="UP000654918"/>
    </source>
</evidence>
<comment type="similarity">
    <text evidence="7 8">Belongs to the cytochrome b5 family.</text>
</comment>
<dbReference type="FunFam" id="3.10.120.10:FF:000002">
    <property type="entry name" value="Cytochrome b5 type B"/>
    <property type="match status" value="1"/>
</dbReference>
<dbReference type="SMART" id="SM01117">
    <property type="entry name" value="Cyt-b5"/>
    <property type="match status" value="1"/>
</dbReference>
<evidence type="ECO:0000256" key="3">
    <source>
        <dbReference type="ARBA" id="ARBA00022692"/>
    </source>
</evidence>
<evidence type="ECO:0000256" key="5">
    <source>
        <dbReference type="ARBA" id="ARBA00023004"/>
    </source>
</evidence>
<evidence type="ECO:0000256" key="4">
    <source>
        <dbReference type="ARBA" id="ARBA00022723"/>
    </source>
</evidence>
<accession>A0A8H6KAH2</accession>
<dbReference type="GO" id="GO:0020037">
    <property type="term" value="F:heme binding"/>
    <property type="evidence" value="ECO:0007669"/>
    <property type="project" value="UniProtKB-UniRule"/>
</dbReference>
<evidence type="ECO:0000256" key="2">
    <source>
        <dbReference type="ARBA" id="ARBA00022617"/>
    </source>
</evidence>
<gene>
    <name evidence="10" type="ORF">CPLU01_09019</name>
</gene>
<dbReference type="InterPro" id="IPR050668">
    <property type="entry name" value="Cytochrome_b5"/>
</dbReference>
<dbReference type="Gene3D" id="3.10.120.10">
    <property type="entry name" value="Cytochrome b5-like heme/steroid binding domain"/>
    <property type="match status" value="1"/>
</dbReference>
<dbReference type="InterPro" id="IPR036400">
    <property type="entry name" value="Cyt_B5-like_heme/steroid_sf"/>
</dbReference>
<proteinExistence type="inferred from homology"/>
<dbReference type="PROSITE" id="PS00191">
    <property type="entry name" value="CYTOCHROME_B5_1"/>
    <property type="match status" value="1"/>
</dbReference>
<evidence type="ECO:0000256" key="7">
    <source>
        <dbReference type="ARBA" id="ARBA00038168"/>
    </source>
</evidence>
<evidence type="ECO:0000256" key="6">
    <source>
        <dbReference type="ARBA" id="ARBA00023136"/>
    </source>
</evidence>
<dbReference type="Pfam" id="PF00173">
    <property type="entry name" value="Cyt-b5"/>
    <property type="match status" value="1"/>
</dbReference>
<keyword evidence="6" id="KW-0472">Membrane</keyword>
<dbReference type="PROSITE" id="PS50255">
    <property type="entry name" value="CYTOCHROME_B5_2"/>
    <property type="match status" value="1"/>
</dbReference>
<evidence type="ECO:0000313" key="10">
    <source>
        <dbReference type="EMBL" id="KAF6827550.1"/>
    </source>
</evidence>
<dbReference type="SUPFAM" id="SSF55856">
    <property type="entry name" value="Cytochrome b5-like heme/steroid binding domain"/>
    <property type="match status" value="1"/>
</dbReference>
<keyword evidence="3" id="KW-0812">Transmembrane</keyword>
<comment type="caution">
    <text evidence="10">The sequence shown here is derived from an EMBL/GenBank/DDBJ whole genome shotgun (WGS) entry which is preliminary data.</text>
</comment>
<dbReference type="InterPro" id="IPR001199">
    <property type="entry name" value="Cyt_B5-like_heme/steroid-bd"/>
</dbReference>
<dbReference type="GO" id="GO:0046872">
    <property type="term" value="F:metal ion binding"/>
    <property type="evidence" value="ECO:0007669"/>
    <property type="project" value="UniProtKB-UniRule"/>
</dbReference>
<dbReference type="PRINTS" id="PR00363">
    <property type="entry name" value="CYTOCHROMEB5"/>
</dbReference>
<name>A0A8H6KAH2_9PEZI</name>
<dbReference type="GO" id="GO:0016020">
    <property type="term" value="C:membrane"/>
    <property type="evidence" value="ECO:0007669"/>
    <property type="project" value="UniProtKB-SubCell"/>
</dbReference>